<reference evidence="1 2" key="1">
    <citation type="journal article" date="2016" name="MBio">
        <title>Lateral Gene Transfer in a Heavy Metal-Contaminated-Groundwater Microbial Community.</title>
        <authorList>
            <person name="Hemme C.L."/>
            <person name="Green S.J."/>
            <person name="Rishishwar L."/>
            <person name="Prakash O."/>
            <person name="Pettenato A."/>
            <person name="Chakraborty R."/>
            <person name="Deutschbauer A.M."/>
            <person name="Van Nostrand J.D."/>
            <person name="Wu L."/>
            <person name="He Z."/>
            <person name="Jordan I.K."/>
            <person name="Hazen T.C."/>
            <person name="Arkin A.P."/>
            <person name="Kostka J.E."/>
            <person name="Zhou J."/>
        </authorList>
    </citation>
    <scope>NUCLEOTIDE SEQUENCE [LARGE SCALE GENOMIC DNA]</scope>
    <source>
        <strain evidence="1 2">FW104-T7</strain>
    </source>
</reference>
<dbReference type="EMBL" id="LVJS01000068">
    <property type="protein sequence ID" value="KZC22553.1"/>
    <property type="molecule type" value="Genomic_DNA"/>
</dbReference>
<comment type="caution">
    <text evidence="1">The sequence shown here is derived from an EMBL/GenBank/DDBJ whole genome shotgun (WGS) entry which is preliminary data.</text>
</comment>
<name>A0A154QE95_9GAMM</name>
<dbReference type="AlphaFoldDB" id="A0A154QE95"/>
<protein>
    <submittedName>
        <fullName evidence="1">Uncharacterized protein</fullName>
    </submittedName>
</protein>
<accession>A0A154QE95</accession>
<evidence type="ECO:0000313" key="1">
    <source>
        <dbReference type="EMBL" id="KZC22553.1"/>
    </source>
</evidence>
<organism evidence="1 2">
    <name type="scientific">Rhodanobacter thiooxydans</name>
    <dbReference type="NCBI Taxonomy" id="416169"/>
    <lineage>
        <taxon>Bacteria</taxon>
        <taxon>Pseudomonadati</taxon>
        <taxon>Pseudomonadota</taxon>
        <taxon>Gammaproteobacteria</taxon>
        <taxon>Lysobacterales</taxon>
        <taxon>Rhodanobacteraceae</taxon>
        <taxon>Rhodanobacter</taxon>
    </lineage>
</organism>
<proteinExistence type="predicted"/>
<gene>
    <name evidence="1" type="ORF">RHOFW104T7_00085</name>
</gene>
<evidence type="ECO:0000313" key="2">
    <source>
        <dbReference type="Proteomes" id="UP000076131"/>
    </source>
</evidence>
<keyword evidence="2" id="KW-1185">Reference proteome</keyword>
<sequence length="113" mass="12914">MVQRQEAALQLLVPYQQLAETIEPAMRDLYDPAPGPFVRVTLQLSRFLSASFDMGDVAVLLDDHQRRRPGIACVGAQMLASTLERWRTLDHDRLQYGLQLRDIMPIRAGHDDR</sequence>
<dbReference type="Proteomes" id="UP000076131">
    <property type="component" value="Unassembled WGS sequence"/>
</dbReference>